<keyword evidence="2" id="KW-1185">Reference proteome</keyword>
<dbReference type="Proteomes" id="UP001367508">
    <property type="component" value="Unassembled WGS sequence"/>
</dbReference>
<protein>
    <submittedName>
        <fullName evidence="1">Uncharacterized protein</fullName>
    </submittedName>
</protein>
<reference evidence="1 2" key="1">
    <citation type="submission" date="2024-01" db="EMBL/GenBank/DDBJ databases">
        <title>The genomes of 5 underutilized Papilionoideae crops provide insights into root nodulation and disease resistanc.</title>
        <authorList>
            <person name="Jiang F."/>
        </authorList>
    </citation>
    <scope>NUCLEOTIDE SEQUENCE [LARGE SCALE GENOMIC DNA]</scope>
    <source>
        <strain evidence="1">LVBAO_FW01</strain>
        <tissue evidence="1">Leaves</tissue>
    </source>
</reference>
<comment type="caution">
    <text evidence="1">The sequence shown here is derived from an EMBL/GenBank/DDBJ whole genome shotgun (WGS) entry which is preliminary data.</text>
</comment>
<sequence>MLEWLVSLLPRWKHNAAAERASAKSILIRESDQHSQKRLYFLNRQYKEVAGARDYRRSRYNGLRLHSKDPGFLIAHHRSDRACWRPVVEYVSLHQLVEGMYWSSHRSCYLPVCENARETSVSL</sequence>
<dbReference type="EMBL" id="JAYMYQ010000011">
    <property type="protein sequence ID" value="KAK7305890.1"/>
    <property type="molecule type" value="Genomic_DNA"/>
</dbReference>
<evidence type="ECO:0000313" key="2">
    <source>
        <dbReference type="Proteomes" id="UP001367508"/>
    </source>
</evidence>
<gene>
    <name evidence="1" type="ORF">VNO77_43802</name>
</gene>
<evidence type="ECO:0000313" key="1">
    <source>
        <dbReference type="EMBL" id="KAK7305890.1"/>
    </source>
</evidence>
<name>A0AAN9JUV9_CANGL</name>
<proteinExistence type="predicted"/>
<dbReference type="AlphaFoldDB" id="A0AAN9JUV9"/>
<accession>A0AAN9JUV9</accession>
<organism evidence="1 2">
    <name type="scientific">Canavalia gladiata</name>
    <name type="common">Sword bean</name>
    <name type="synonym">Dolichos gladiatus</name>
    <dbReference type="NCBI Taxonomy" id="3824"/>
    <lineage>
        <taxon>Eukaryota</taxon>
        <taxon>Viridiplantae</taxon>
        <taxon>Streptophyta</taxon>
        <taxon>Embryophyta</taxon>
        <taxon>Tracheophyta</taxon>
        <taxon>Spermatophyta</taxon>
        <taxon>Magnoliopsida</taxon>
        <taxon>eudicotyledons</taxon>
        <taxon>Gunneridae</taxon>
        <taxon>Pentapetalae</taxon>
        <taxon>rosids</taxon>
        <taxon>fabids</taxon>
        <taxon>Fabales</taxon>
        <taxon>Fabaceae</taxon>
        <taxon>Papilionoideae</taxon>
        <taxon>50 kb inversion clade</taxon>
        <taxon>NPAAA clade</taxon>
        <taxon>indigoferoid/millettioid clade</taxon>
        <taxon>Phaseoleae</taxon>
        <taxon>Canavalia</taxon>
    </lineage>
</organism>